<organism evidence="20 21">
    <name type="scientific">Xaviernesmea oryzae</name>
    <dbReference type="NCBI Taxonomy" id="464029"/>
    <lineage>
        <taxon>Bacteria</taxon>
        <taxon>Pseudomonadati</taxon>
        <taxon>Pseudomonadota</taxon>
        <taxon>Alphaproteobacteria</taxon>
        <taxon>Hyphomicrobiales</taxon>
        <taxon>Rhizobiaceae</taxon>
        <taxon>Rhizobium/Agrobacterium group</taxon>
        <taxon>Xaviernesmea</taxon>
    </lineage>
</organism>
<protein>
    <recommendedName>
        <fullName evidence="6 19">Adenosylcobinamide-GDP ribazoletransferase</fullName>
        <ecNumber evidence="5 19">2.7.8.26</ecNumber>
    </recommendedName>
    <alternativeName>
        <fullName evidence="16 19">Cobalamin synthase</fullName>
    </alternativeName>
    <alternativeName>
        <fullName evidence="15 19">Cobalamin-5'-phosphate synthase</fullName>
    </alternativeName>
</protein>
<dbReference type="Proteomes" id="UP000186364">
    <property type="component" value="Unassembled WGS sequence"/>
</dbReference>
<dbReference type="HAMAP" id="MF_00719">
    <property type="entry name" value="CobS"/>
    <property type="match status" value="1"/>
</dbReference>
<keyword evidence="21" id="KW-1185">Reference proteome</keyword>
<keyword evidence="9 19" id="KW-0808">Transferase</keyword>
<evidence type="ECO:0000256" key="16">
    <source>
        <dbReference type="ARBA" id="ARBA00032853"/>
    </source>
</evidence>
<keyword evidence="7 19" id="KW-1003">Cell membrane</keyword>
<proteinExistence type="inferred from homology"/>
<feature type="transmembrane region" description="Helical" evidence="19">
    <location>
        <begin position="206"/>
        <end position="223"/>
    </location>
</feature>
<evidence type="ECO:0000313" key="20">
    <source>
        <dbReference type="EMBL" id="OLP61451.1"/>
    </source>
</evidence>
<evidence type="ECO:0000256" key="10">
    <source>
        <dbReference type="ARBA" id="ARBA00022692"/>
    </source>
</evidence>
<dbReference type="GO" id="GO:0008818">
    <property type="term" value="F:cobalamin 5'-phosphate synthase activity"/>
    <property type="evidence" value="ECO:0007669"/>
    <property type="project" value="UniProtKB-UniRule"/>
</dbReference>
<dbReference type="Pfam" id="PF02654">
    <property type="entry name" value="CobS"/>
    <property type="match status" value="1"/>
</dbReference>
<dbReference type="InterPro" id="IPR003805">
    <property type="entry name" value="CobS"/>
</dbReference>
<comment type="pathway">
    <text evidence="3 19">Cofactor biosynthesis; adenosylcobalamin biosynthesis; adenosylcobalamin from cob(II)yrinate a,c-diamide: step 7/7.</text>
</comment>
<gene>
    <name evidence="19" type="primary">cobS</name>
    <name evidence="20" type="ORF">BJF93_00505</name>
</gene>
<comment type="catalytic activity">
    <reaction evidence="18 19">
        <text>alpha-ribazole 5'-phosphate + adenosylcob(III)inamide-GDP = adenosylcob(III)alamin 5'-phosphate + GMP + H(+)</text>
        <dbReference type="Rhea" id="RHEA:23560"/>
        <dbReference type="ChEBI" id="CHEBI:15378"/>
        <dbReference type="ChEBI" id="CHEBI:57918"/>
        <dbReference type="ChEBI" id="CHEBI:58115"/>
        <dbReference type="ChEBI" id="CHEBI:60487"/>
        <dbReference type="ChEBI" id="CHEBI:60493"/>
        <dbReference type="EC" id="2.7.8.26"/>
    </reaction>
</comment>
<comment type="cofactor">
    <cofactor evidence="1 19">
        <name>Mg(2+)</name>
        <dbReference type="ChEBI" id="CHEBI:18420"/>
    </cofactor>
</comment>
<feature type="transmembrane region" description="Helical" evidence="19">
    <location>
        <begin position="111"/>
        <end position="134"/>
    </location>
</feature>
<dbReference type="EMBL" id="MKIP01000032">
    <property type="protein sequence ID" value="OLP61451.1"/>
    <property type="molecule type" value="Genomic_DNA"/>
</dbReference>
<name>A0A1Q9B0F9_9HYPH</name>
<comment type="subcellular location">
    <subcellularLocation>
        <location evidence="2 19">Cell membrane</location>
        <topology evidence="2 19">Multi-pass membrane protein</topology>
    </subcellularLocation>
</comment>
<evidence type="ECO:0000256" key="4">
    <source>
        <dbReference type="ARBA" id="ARBA00010561"/>
    </source>
</evidence>
<evidence type="ECO:0000256" key="13">
    <source>
        <dbReference type="ARBA" id="ARBA00023136"/>
    </source>
</evidence>
<evidence type="ECO:0000256" key="15">
    <source>
        <dbReference type="ARBA" id="ARBA00032605"/>
    </source>
</evidence>
<dbReference type="EC" id="2.7.8.26" evidence="5 19"/>
<evidence type="ECO:0000256" key="3">
    <source>
        <dbReference type="ARBA" id="ARBA00004663"/>
    </source>
</evidence>
<feature type="transmembrane region" description="Helical" evidence="19">
    <location>
        <begin position="37"/>
        <end position="58"/>
    </location>
</feature>
<comment type="caution">
    <text evidence="20">The sequence shown here is derived from an EMBL/GenBank/DDBJ whole genome shotgun (WGS) entry which is preliminary data.</text>
</comment>
<dbReference type="PANTHER" id="PTHR34148:SF1">
    <property type="entry name" value="ADENOSYLCOBINAMIDE-GDP RIBAZOLETRANSFERASE"/>
    <property type="match status" value="1"/>
</dbReference>
<dbReference type="AlphaFoldDB" id="A0A1Q9B0F9"/>
<accession>A0A1Q9B0F9</accession>
<feature type="transmembrane region" description="Helical" evidence="19">
    <location>
        <begin position="140"/>
        <end position="161"/>
    </location>
</feature>
<reference evidence="20 21" key="1">
    <citation type="submission" date="2016-09" db="EMBL/GenBank/DDBJ databases">
        <title>Rhizobium sp. nov., a novel species isolated from the rice rhizosphere.</title>
        <authorList>
            <person name="Zhao J."/>
            <person name="Zhang X."/>
        </authorList>
    </citation>
    <scope>NUCLEOTIDE SEQUENCE [LARGE SCALE GENOMIC DNA]</scope>
    <source>
        <strain evidence="20 21">1.7048</strain>
    </source>
</reference>
<dbReference type="GO" id="GO:0009236">
    <property type="term" value="P:cobalamin biosynthetic process"/>
    <property type="evidence" value="ECO:0007669"/>
    <property type="project" value="UniProtKB-UniRule"/>
</dbReference>
<evidence type="ECO:0000256" key="17">
    <source>
        <dbReference type="ARBA" id="ARBA00048623"/>
    </source>
</evidence>
<feature type="transmembrane region" description="Helical" evidence="19">
    <location>
        <begin position="64"/>
        <end position="81"/>
    </location>
</feature>
<dbReference type="OrthoDB" id="9794626at2"/>
<evidence type="ECO:0000256" key="1">
    <source>
        <dbReference type="ARBA" id="ARBA00001946"/>
    </source>
</evidence>
<evidence type="ECO:0000256" key="5">
    <source>
        <dbReference type="ARBA" id="ARBA00013200"/>
    </source>
</evidence>
<keyword evidence="10 19" id="KW-0812">Transmembrane</keyword>
<comment type="function">
    <text evidence="14 19">Joins adenosylcobinamide-GDP and alpha-ribazole to generate adenosylcobalamin (Ado-cobalamin). Also synthesizes adenosylcobalamin 5'-phosphate from adenosylcobinamide-GDP and alpha-ribazole 5'-phosphate.</text>
</comment>
<evidence type="ECO:0000256" key="18">
    <source>
        <dbReference type="ARBA" id="ARBA00049504"/>
    </source>
</evidence>
<evidence type="ECO:0000256" key="11">
    <source>
        <dbReference type="ARBA" id="ARBA00022842"/>
    </source>
</evidence>
<sequence>MSFFDDIARSIAFLSRLPVADRFFAGHDGRMGRTVRAFPLAGAIIAAPAAMLAGLLAAIQAPPLVTIFLAMALMALITGGLHEDGLADTADGLGGGQTAERALDIMKDSRIGSYGGLALIFVLGLRIASLAALMAVLPPLSLVITIMLAAGISRFAMLYHWQALGPARPSGIAAGAGQPETESVRMAAGFACAGAVLLALTPPSSGAAVLALVLCAATAHLFTRYIRTRLGGHTGDTIGATQQLSEAALLAALALSL</sequence>
<evidence type="ECO:0000256" key="7">
    <source>
        <dbReference type="ARBA" id="ARBA00022475"/>
    </source>
</evidence>
<keyword evidence="11 19" id="KW-0460">Magnesium</keyword>
<dbReference type="UniPathway" id="UPA00148">
    <property type="reaction ID" value="UER00238"/>
</dbReference>
<keyword evidence="12 19" id="KW-1133">Transmembrane helix</keyword>
<keyword evidence="13 19" id="KW-0472">Membrane</keyword>
<evidence type="ECO:0000256" key="14">
    <source>
        <dbReference type="ARBA" id="ARBA00025228"/>
    </source>
</evidence>
<comment type="similarity">
    <text evidence="4 19">Belongs to the CobS family.</text>
</comment>
<evidence type="ECO:0000313" key="21">
    <source>
        <dbReference type="Proteomes" id="UP000186364"/>
    </source>
</evidence>
<evidence type="ECO:0000256" key="9">
    <source>
        <dbReference type="ARBA" id="ARBA00022679"/>
    </source>
</evidence>
<dbReference type="GO" id="GO:0005886">
    <property type="term" value="C:plasma membrane"/>
    <property type="evidence" value="ECO:0007669"/>
    <property type="project" value="UniProtKB-SubCell"/>
</dbReference>
<evidence type="ECO:0000256" key="6">
    <source>
        <dbReference type="ARBA" id="ARBA00015850"/>
    </source>
</evidence>
<evidence type="ECO:0000256" key="12">
    <source>
        <dbReference type="ARBA" id="ARBA00022989"/>
    </source>
</evidence>
<evidence type="ECO:0000256" key="19">
    <source>
        <dbReference type="HAMAP-Rule" id="MF_00719"/>
    </source>
</evidence>
<evidence type="ECO:0000256" key="2">
    <source>
        <dbReference type="ARBA" id="ARBA00004651"/>
    </source>
</evidence>
<evidence type="ECO:0000256" key="8">
    <source>
        <dbReference type="ARBA" id="ARBA00022573"/>
    </source>
</evidence>
<dbReference type="NCBIfam" id="TIGR00317">
    <property type="entry name" value="cobS"/>
    <property type="match status" value="1"/>
</dbReference>
<keyword evidence="8 19" id="KW-0169">Cobalamin biosynthesis</keyword>
<dbReference type="PANTHER" id="PTHR34148">
    <property type="entry name" value="ADENOSYLCOBINAMIDE-GDP RIBAZOLETRANSFERASE"/>
    <property type="match status" value="1"/>
</dbReference>
<dbReference type="GO" id="GO:0051073">
    <property type="term" value="F:adenosylcobinamide-GDP ribazoletransferase activity"/>
    <property type="evidence" value="ECO:0007669"/>
    <property type="project" value="UniProtKB-UniRule"/>
</dbReference>
<comment type="catalytic activity">
    <reaction evidence="17 19">
        <text>alpha-ribazole + adenosylcob(III)inamide-GDP = adenosylcob(III)alamin + GMP + H(+)</text>
        <dbReference type="Rhea" id="RHEA:16049"/>
        <dbReference type="ChEBI" id="CHEBI:10329"/>
        <dbReference type="ChEBI" id="CHEBI:15378"/>
        <dbReference type="ChEBI" id="CHEBI:18408"/>
        <dbReference type="ChEBI" id="CHEBI:58115"/>
        <dbReference type="ChEBI" id="CHEBI:60487"/>
        <dbReference type="EC" id="2.7.8.26"/>
    </reaction>
</comment>
<dbReference type="RefSeq" id="WP_075626484.1">
    <property type="nucleotide sequence ID" value="NZ_FOAM01000011.1"/>
</dbReference>